<evidence type="ECO:0008006" key="5">
    <source>
        <dbReference type="Google" id="ProtNLM"/>
    </source>
</evidence>
<dbReference type="SUPFAM" id="SSF49785">
    <property type="entry name" value="Galactose-binding domain-like"/>
    <property type="match status" value="2"/>
</dbReference>
<protein>
    <recommendedName>
        <fullName evidence="5">Glycosyl hydrolase family 2</fullName>
    </recommendedName>
</protein>
<dbReference type="Gene3D" id="2.60.120.430">
    <property type="entry name" value="Galactose-binding lectin"/>
    <property type="match status" value="1"/>
</dbReference>
<keyword evidence="1" id="KW-0378">Hydrolase</keyword>
<gene>
    <name evidence="3" type="ORF">FYJ85_07590</name>
</gene>
<proteinExistence type="predicted"/>
<evidence type="ECO:0000313" key="3">
    <source>
        <dbReference type="EMBL" id="MST96910.1"/>
    </source>
</evidence>
<reference evidence="3 4" key="1">
    <citation type="submission" date="2019-08" db="EMBL/GenBank/DDBJ databases">
        <title>In-depth cultivation of the pig gut microbiome towards novel bacterial diversity and tailored functional studies.</title>
        <authorList>
            <person name="Wylensek D."/>
            <person name="Hitch T.C.A."/>
            <person name="Clavel T."/>
        </authorList>
    </citation>
    <scope>NUCLEOTIDE SEQUENCE [LARGE SCALE GENOMIC DNA]</scope>
    <source>
        <strain evidence="3 4">BBE-744-WT-12</strain>
    </source>
</reference>
<dbReference type="InterPro" id="IPR008979">
    <property type="entry name" value="Galactose-bd-like_sf"/>
</dbReference>
<evidence type="ECO:0000256" key="1">
    <source>
        <dbReference type="ARBA" id="ARBA00022801"/>
    </source>
</evidence>
<dbReference type="Gene3D" id="3.20.20.80">
    <property type="entry name" value="Glycosidases"/>
    <property type="match status" value="1"/>
</dbReference>
<dbReference type="EMBL" id="VUNS01000006">
    <property type="protein sequence ID" value="MST96910.1"/>
    <property type="molecule type" value="Genomic_DNA"/>
</dbReference>
<dbReference type="InterPro" id="IPR017853">
    <property type="entry name" value="GH"/>
</dbReference>
<dbReference type="Gene3D" id="2.60.40.10">
    <property type="entry name" value="Immunoglobulins"/>
    <property type="match status" value="1"/>
</dbReference>
<keyword evidence="4" id="KW-1185">Reference proteome</keyword>
<keyword evidence="2" id="KW-0326">Glycosidase</keyword>
<dbReference type="SUPFAM" id="SSF49303">
    <property type="entry name" value="beta-Galactosidase/glucuronidase domain"/>
    <property type="match status" value="1"/>
</dbReference>
<evidence type="ECO:0000313" key="4">
    <source>
        <dbReference type="Proteomes" id="UP000435649"/>
    </source>
</evidence>
<dbReference type="GO" id="GO:0016798">
    <property type="term" value="F:hydrolase activity, acting on glycosyl bonds"/>
    <property type="evidence" value="ECO:0007669"/>
    <property type="project" value="UniProtKB-KW"/>
</dbReference>
<name>A0A844FZW5_9BACT</name>
<dbReference type="InterPro" id="IPR051913">
    <property type="entry name" value="GH2_Domain-Containing"/>
</dbReference>
<sequence length="1600" mass="178974">MRHIRIFFQAVFLSVFSIAAVSGIEPGIIFDGISRLHGSGWSDPKETTSLAITSLPVLQNRKGLEFRAGWTNYWAGGGWNWHNWQPGGDDLRPYNALSLKFRKVSGELADFWFQLGDADRKSSGQVRLLASGLLSEITGEFQTVLIPLPLFDGDYDRTRVSTLNFGVMPGTQQKGECVLQFADIRLVHSDEVRNMEQAWRPPSGAEVSWSLDGAWSRSSSTNGKICLNGYWNFLPADNAGTAAVPQGEWGWFKVPGIWPNPQGLPHAVPAQDIHLPPGYAHSQTETADKLDQAWYRRTVTVPETWRGRRIEVDFTLLQTHARVFLDGRPAGEAWFPGGPVELTPLVKFGKPQELAVFVSAKPVEAGAERFMAPDRLVAGSSAINLKGLTGDVFLTSAPMQDRIVDIRVETSVRRGEIAFFVTLADVRTHGVLLEAEIRKNGSSVKHFSSEPMTVPAAGGPLRFSAPWSDAELWDPEHPQNVYEATVTLKNAANGRLLSQSLPISFGFREFWIDGRDFRLNGHKVHLRAALLTNPTEYADQAARESALRSMHRMKEFGFNFFITGNYGFTPGQVGYLRGVLDAADESGTLYALSLPHIGDFGMKLDDPETAARYRTLTHYLVRQVQNRPAAILYTMNHNALGYGGDQNPDRMDGLLDPAKQEGATGSFLAIRKQGRLAEAVATEFDPSRPVYHHESGNFGNMHTVNIYLNWSPRQERSDWLEHWAAEGSKPLFFVEWGMPHLASWLHYRGPAFIWTTPVRTWAWASEFAAACLGDAAYRLDDAKLALLERERKLLASGENFGGWELTSRIQALTDLYSGVQAWYMQDNWRAMRGWGISAVLPWDQVDFWQRIRPTAKRPNPAARQNLHQPGIVPDHFTANRNYLNDPEKKNFRPTPTGEVLLRDNQPLLAFLGGAPVFTDKTHIYKPGEPIHKQLIIINDHHSARDVAYLWRIGDGEWSSRETVRVDPGETVAIPLEGIMPESASGTCRLEARISADGRERVERILLHLPPGGNAAEARAQLRLFDPKGMSASALRAAGVEFTPVTNPGELADGDALLIGREAFDAKPSWALPPETLAKLRGIVVFEQSSNALNNRFGFRVTEWGAREGFVRTPEHPVMAGFPQELLANWRGDATLTPGSSPANAFDSAFPRSVWNGFDLPRVWRRGNRNAVASVLIEKPSRGNWLPLVDCGFDLQYTPLLEHQEAGQRILFCQMDLSGRTENDPAAAALLRRIADYIQRAPAPAPGRTLYYAGNDAGVELLTRLGVAVNRQLPPAAEPEETLLVLGPEATPPADLRRRINAGLRVLALGADNQTLAALGMNAGEAVDAIPYYEPDQWKTLGVAGISHADTYWRRFPKLAPLPPSKEGKNSWFRRYRVGRGTVTILQAAPWNFDYTKEPALRSSYRRNVFLLSRFLATDGAEMTTPLRNFFTTPAPLLRQDLSRNWCMMPEEKIVNATENAWKPDFDDSGWQQVTLPHYYDDLGYGWYRLEFEPSPLLPEELTLSLGPVDDESQIWLNGKFLGEVTKANAPMDYWCRPRDFAIRRSELLPGRNVIAVRVKNIFRDGGMAGSPRLFADGPWLNSYYLQTPEEEDDPYRYYRW</sequence>
<dbReference type="SUPFAM" id="SSF51445">
    <property type="entry name" value="(Trans)glycosidases"/>
    <property type="match status" value="1"/>
</dbReference>
<dbReference type="PANTHER" id="PTHR42732:SF1">
    <property type="entry name" value="BETA-MANNOSIDASE"/>
    <property type="match status" value="1"/>
</dbReference>
<dbReference type="PANTHER" id="PTHR42732">
    <property type="entry name" value="BETA-GALACTOSIDASE"/>
    <property type="match status" value="1"/>
</dbReference>
<evidence type="ECO:0000256" key="2">
    <source>
        <dbReference type="ARBA" id="ARBA00023295"/>
    </source>
</evidence>
<dbReference type="InterPro" id="IPR013783">
    <property type="entry name" value="Ig-like_fold"/>
</dbReference>
<dbReference type="InterPro" id="IPR036156">
    <property type="entry name" value="Beta-gal/glucu_dom_sf"/>
</dbReference>
<accession>A0A844FZW5</accession>
<dbReference type="Gene3D" id="2.60.120.260">
    <property type="entry name" value="Galactose-binding domain-like"/>
    <property type="match status" value="2"/>
</dbReference>
<dbReference type="RefSeq" id="WP_154417704.1">
    <property type="nucleotide sequence ID" value="NZ_CALXOB010000030.1"/>
</dbReference>
<comment type="caution">
    <text evidence="3">The sequence shown here is derived from an EMBL/GenBank/DDBJ whole genome shotgun (WGS) entry which is preliminary data.</text>
</comment>
<dbReference type="Proteomes" id="UP000435649">
    <property type="component" value="Unassembled WGS sequence"/>
</dbReference>
<organism evidence="3 4">
    <name type="scientific">Victivallis lenta</name>
    <dbReference type="NCBI Taxonomy" id="2606640"/>
    <lineage>
        <taxon>Bacteria</taxon>
        <taxon>Pseudomonadati</taxon>
        <taxon>Lentisphaerota</taxon>
        <taxon>Lentisphaeria</taxon>
        <taxon>Victivallales</taxon>
        <taxon>Victivallaceae</taxon>
        <taxon>Victivallis</taxon>
    </lineage>
</organism>